<organism evidence="3 4">
    <name type="scientific">Corynebacterium lipophiloflavum (strain ATCC 700352 / DSM 44291 / CCUG 37336 / JCM 10383 / DMMZ 1944)</name>
    <dbReference type="NCBI Taxonomy" id="525263"/>
    <lineage>
        <taxon>Bacteria</taxon>
        <taxon>Bacillati</taxon>
        <taxon>Actinomycetota</taxon>
        <taxon>Actinomycetes</taxon>
        <taxon>Mycobacteriales</taxon>
        <taxon>Corynebacteriaceae</taxon>
        <taxon>Corynebacterium</taxon>
    </lineage>
</organism>
<evidence type="ECO:0000256" key="1">
    <source>
        <dbReference type="ARBA" id="ARBA00022747"/>
    </source>
</evidence>
<dbReference type="EMBL" id="ACHJ01000012">
    <property type="protein sequence ID" value="EEI18121.1"/>
    <property type="molecule type" value="Genomic_DNA"/>
</dbReference>
<evidence type="ECO:0000313" key="3">
    <source>
        <dbReference type="EMBL" id="EEI18121.1"/>
    </source>
</evidence>
<dbReference type="Pfam" id="PF11867">
    <property type="entry name" value="T1RH-like_C"/>
    <property type="match status" value="1"/>
</dbReference>
<gene>
    <name evidence="3" type="ORF">HMPREF0298_0075</name>
</gene>
<sequence>MVAYAPLIDNLQAAIAEFTKSSSTGDEKVIGQNIEEALVIVRGFVEKLNALTGEEWRKLEAIGEQRQARLQLLAKLRNPHTVDENERYPLAKEFNSTAGKLARAWALASGSPNANEYRSDVRFYSDVRNQLIKMEAADRRANGEPLSEEIITLLSQLAVDSTASSQVIDVYGEIGRELPNLQDLNIEALNLRSRDESETALLIDALRRDLLQESRNATGNNEVRAKQFSERIRELMNRYTNQQLTSAEVIAELIELSKEIVAESNRGEQFSPPLSNDELAFYDVMDTNGSAGELLEDDVLAQIARKLVTALRRDAKTDWTVRDDVRAKLRRSIRTLLRKHKYPPEQRNEAVVLVLEQMERFAPRWSEAA</sequence>
<protein>
    <recommendedName>
        <fullName evidence="2">Type I restriction enzyme HindI endonuclease subunit-like C-terminal domain-containing protein</fullName>
    </recommendedName>
</protein>
<comment type="caution">
    <text evidence="3">The sequence shown here is derived from an EMBL/GenBank/DDBJ whole genome shotgun (WGS) entry which is preliminary data.</text>
</comment>
<dbReference type="InterPro" id="IPR021810">
    <property type="entry name" value="T1RH-like_C"/>
</dbReference>
<reference evidence="3" key="1">
    <citation type="submission" date="2009-01" db="EMBL/GenBank/DDBJ databases">
        <authorList>
            <person name="Qin X."/>
            <person name="Bachman B."/>
            <person name="Battles P."/>
            <person name="Bell A."/>
            <person name="Bess C."/>
            <person name="Bickham C."/>
            <person name="Chaboub L."/>
            <person name="Chen D."/>
            <person name="Coyle M."/>
            <person name="Deiros D.R."/>
            <person name="Dinh H."/>
            <person name="Forbes L."/>
            <person name="Fowler G."/>
            <person name="Francisco L."/>
            <person name="Fu Q."/>
            <person name="Gubbala S."/>
            <person name="Hale W."/>
            <person name="Han Y."/>
            <person name="Hemphill L."/>
            <person name="Highlander S.K."/>
            <person name="Hirani K."/>
            <person name="Hogues M."/>
            <person name="Jackson L."/>
            <person name="Jakkamsetti A."/>
            <person name="Javaid M."/>
            <person name="Jiang H."/>
            <person name="Korchina V."/>
            <person name="Kovar C."/>
            <person name="Lara F."/>
            <person name="Lee S."/>
            <person name="Mata R."/>
            <person name="Mathew T."/>
            <person name="Moen C."/>
            <person name="Morales K."/>
            <person name="Munidasa M."/>
            <person name="Nazareth L."/>
            <person name="Ngo R."/>
            <person name="Nguyen L."/>
            <person name="Okwuonu G."/>
            <person name="Ongeri F."/>
            <person name="Patil S."/>
            <person name="Petrosino J."/>
            <person name="Pham C."/>
            <person name="Pham P."/>
            <person name="Pu L.-L."/>
            <person name="Puazo M."/>
            <person name="Raj R."/>
            <person name="Reid J."/>
            <person name="Rouhana J."/>
            <person name="Saada N."/>
            <person name="Shang Y."/>
            <person name="Simmons D."/>
            <person name="Thornton R."/>
            <person name="Warren J."/>
            <person name="Weissenberger G."/>
            <person name="Zhang J."/>
            <person name="Zhang L."/>
            <person name="Zhou C."/>
            <person name="Zhu D."/>
            <person name="Muzny D."/>
            <person name="Worley K."/>
            <person name="Gibbs R."/>
        </authorList>
    </citation>
    <scope>NUCLEOTIDE SEQUENCE [LARGE SCALE GENOMIC DNA]</scope>
    <source>
        <strain evidence="3">DSM 44291</strain>
    </source>
</reference>
<dbReference type="GO" id="GO:0009307">
    <property type="term" value="P:DNA restriction-modification system"/>
    <property type="evidence" value="ECO:0007669"/>
    <property type="project" value="UniProtKB-KW"/>
</dbReference>
<dbReference type="eggNOG" id="COG0610">
    <property type="taxonomic scope" value="Bacteria"/>
</dbReference>
<dbReference type="AlphaFoldDB" id="C0XNQ5"/>
<keyword evidence="1" id="KW-0680">Restriction system</keyword>
<evidence type="ECO:0000313" key="4">
    <source>
        <dbReference type="Proteomes" id="UP000006196"/>
    </source>
</evidence>
<dbReference type="Proteomes" id="UP000006196">
    <property type="component" value="Unassembled WGS sequence"/>
</dbReference>
<dbReference type="PANTHER" id="PTHR30195">
    <property type="entry name" value="TYPE I SITE-SPECIFIC DEOXYRIBONUCLEASE PROTEIN SUBUNIT M AND R"/>
    <property type="match status" value="1"/>
</dbReference>
<evidence type="ECO:0000259" key="2">
    <source>
        <dbReference type="Pfam" id="PF11867"/>
    </source>
</evidence>
<dbReference type="PANTHER" id="PTHR30195:SF15">
    <property type="entry name" value="TYPE I RESTRICTION ENZYME HINDI ENDONUCLEASE SUBUNIT"/>
    <property type="match status" value="1"/>
</dbReference>
<dbReference type="HOGENOM" id="CLU_005762_5_0_11"/>
<feature type="domain" description="Type I restriction enzyme HindI endonuclease subunit-like C-terminal" evidence="2">
    <location>
        <begin position="25"/>
        <end position="362"/>
    </location>
</feature>
<keyword evidence="4" id="KW-1185">Reference proteome</keyword>
<accession>C0XNQ5</accession>
<dbReference type="InterPro" id="IPR051268">
    <property type="entry name" value="Type-I_R_enzyme_R_subunit"/>
</dbReference>
<proteinExistence type="predicted"/>
<dbReference type="STRING" id="525263.HMPREF0298_0075"/>
<name>C0XNQ5_CORLD</name>